<dbReference type="EMBL" id="NVCO01000027">
    <property type="protein sequence ID" value="PFT48181.1"/>
    <property type="molecule type" value="Genomic_DNA"/>
</dbReference>
<dbReference type="Proteomes" id="UP000226106">
    <property type="component" value="Unassembled WGS sequence"/>
</dbReference>
<reference evidence="1 2" key="1">
    <citation type="submission" date="2017-09" db="EMBL/GenBank/DDBJ databases">
        <title>Large-scale bioinformatics analysis of Bacillus genomes uncovers conserved roles of natural products in bacterial physiology.</title>
        <authorList>
            <consortium name="Agbiome Team Llc"/>
            <person name="Bleich R.M."/>
            <person name="Grubbs K.J."/>
            <person name="Santa Maria K.C."/>
            <person name="Allen S.E."/>
            <person name="Farag S."/>
            <person name="Shank E.A."/>
            <person name="Bowers A."/>
        </authorList>
    </citation>
    <scope>NUCLEOTIDE SEQUENCE [LARGE SCALE GENOMIC DNA]</scope>
    <source>
        <strain evidence="1 2">AFS065400</strain>
    </source>
</reference>
<accession>A0A9X7FWP8</accession>
<evidence type="ECO:0000313" key="1">
    <source>
        <dbReference type="EMBL" id="PFT48181.1"/>
    </source>
</evidence>
<proteinExistence type="predicted"/>
<sequence length="70" mass="8971">MDVLVYLNFAHQQILFRDKMHFLNYQKKQRNKIPIHYFGRYQIFLWPYFLDITVRLYVSKGKKYFHFYYH</sequence>
<dbReference type="AlphaFoldDB" id="A0A9X7FWP8"/>
<organism evidence="1 2">
    <name type="scientific">Bacillus thuringiensis</name>
    <dbReference type="NCBI Taxonomy" id="1428"/>
    <lineage>
        <taxon>Bacteria</taxon>
        <taxon>Bacillati</taxon>
        <taxon>Bacillota</taxon>
        <taxon>Bacilli</taxon>
        <taxon>Bacillales</taxon>
        <taxon>Bacillaceae</taxon>
        <taxon>Bacillus</taxon>
        <taxon>Bacillus cereus group</taxon>
    </lineage>
</organism>
<name>A0A9X7FWP8_BACTU</name>
<evidence type="ECO:0000313" key="2">
    <source>
        <dbReference type="Proteomes" id="UP000226106"/>
    </source>
</evidence>
<gene>
    <name evidence="1" type="ORF">COK72_09275</name>
</gene>
<comment type="caution">
    <text evidence="1">The sequence shown here is derived from an EMBL/GenBank/DDBJ whole genome shotgun (WGS) entry which is preliminary data.</text>
</comment>
<feature type="non-terminal residue" evidence="1">
    <location>
        <position position="70"/>
    </location>
</feature>
<protein>
    <submittedName>
        <fullName evidence="1">Uncharacterized protein</fullName>
    </submittedName>
</protein>